<reference evidence="1" key="1">
    <citation type="submission" date="2011-10" db="EMBL/GenBank/DDBJ databases">
        <authorList>
            <person name="Kuenne C."/>
        </authorList>
    </citation>
    <scope>NUCLEOTIDE SEQUENCE</scope>
    <source>
        <strain evidence="1">HUSEC41</strain>
        <plasmid evidence="1">pHUSEC41-3</plasmid>
    </source>
</reference>
<sequence>MFSLQPPPVKTGCKNLVLLMDPITIKKLDYYLIYRIRHIDTSTNLTIP</sequence>
<gene>
    <name evidence="1" type="ORF">HUS41_pIII0015</name>
</gene>
<keyword evidence="1" id="KW-0614">Plasmid</keyword>
<reference evidence="1" key="2">
    <citation type="journal article" date="2012" name="J. Bacteriol.">
        <title>Complete Sequences of Plasmids from the Hemolytic-Uremic Syndrome-Associated Escherichia coli Strain HUSEC41.</title>
        <authorList>
            <person name="Kunne C."/>
            <person name="Billion A."/>
            <person name="Mshana S.E."/>
            <person name="Schmiedel J."/>
            <person name="Domann E."/>
            <person name="Hossain H."/>
            <person name="Hain T."/>
            <person name="Imirzalioglu C."/>
            <person name="Chakraborty T."/>
        </authorList>
    </citation>
    <scope>NUCLEOTIDE SEQUENCE [LARGE SCALE GENOMIC DNA]</scope>
    <source>
        <strain evidence="1">HUSEC41</strain>
        <plasmid evidence="1">pHUSEC41-3</plasmid>
    </source>
</reference>
<name>G4VUV0_ECOLX</name>
<dbReference type="AlphaFoldDB" id="G4VUV0"/>
<dbReference type="EMBL" id="HE603112">
    <property type="protein sequence ID" value="CCE21305.1"/>
    <property type="molecule type" value="Genomic_DNA"/>
</dbReference>
<organism evidence="1">
    <name type="scientific">Escherichia coli</name>
    <dbReference type="NCBI Taxonomy" id="562"/>
    <lineage>
        <taxon>Bacteria</taxon>
        <taxon>Pseudomonadati</taxon>
        <taxon>Pseudomonadota</taxon>
        <taxon>Gammaproteobacteria</taxon>
        <taxon>Enterobacterales</taxon>
        <taxon>Enterobacteriaceae</taxon>
        <taxon>Escherichia</taxon>
    </lineage>
</organism>
<accession>G4VUV0</accession>
<proteinExistence type="predicted"/>
<geneLocation type="plasmid" evidence="1">
    <name>pHUSEC41-3</name>
</geneLocation>
<evidence type="ECO:0000313" key="1">
    <source>
        <dbReference type="EMBL" id="CCE21305.1"/>
    </source>
</evidence>
<protein>
    <submittedName>
        <fullName evidence="1">Uncharacterized protein</fullName>
    </submittedName>
</protein>